<evidence type="ECO:0000313" key="3">
    <source>
        <dbReference type="EMBL" id="MFC5500166.1"/>
    </source>
</evidence>
<evidence type="ECO:0000313" key="4">
    <source>
        <dbReference type="Proteomes" id="UP001596037"/>
    </source>
</evidence>
<feature type="signal peptide" evidence="2">
    <location>
        <begin position="1"/>
        <end position="30"/>
    </location>
</feature>
<evidence type="ECO:0000256" key="1">
    <source>
        <dbReference type="SAM" id="MobiDB-lite"/>
    </source>
</evidence>
<dbReference type="Proteomes" id="UP001596037">
    <property type="component" value="Unassembled WGS sequence"/>
</dbReference>
<sequence length="97" mass="10035">MNHLLRAACLLVLPSLLAVPLAAQPLPAPAALEGYRSFDEPKPIPWREANDTVGRIGGWRAYAREAQGATASTAPAPAPAASAPGRPAAQQHPGARP</sequence>
<name>A0ABW0NIB8_9BURK</name>
<dbReference type="RefSeq" id="WP_376852406.1">
    <property type="nucleotide sequence ID" value="NZ_JBHSMF010000010.1"/>
</dbReference>
<organism evidence="3 4">
    <name type="scientific">Caenimonas terrae</name>
    <dbReference type="NCBI Taxonomy" id="696074"/>
    <lineage>
        <taxon>Bacteria</taxon>
        <taxon>Pseudomonadati</taxon>
        <taxon>Pseudomonadota</taxon>
        <taxon>Betaproteobacteria</taxon>
        <taxon>Burkholderiales</taxon>
        <taxon>Comamonadaceae</taxon>
        <taxon>Caenimonas</taxon>
    </lineage>
</organism>
<accession>A0ABW0NIB8</accession>
<dbReference type="EMBL" id="JBHSMF010000010">
    <property type="protein sequence ID" value="MFC5500166.1"/>
    <property type="molecule type" value="Genomic_DNA"/>
</dbReference>
<gene>
    <name evidence="3" type="ORF">ACFPOE_21670</name>
</gene>
<feature type="compositionally biased region" description="Low complexity" evidence="1">
    <location>
        <begin position="66"/>
        <end position="90"/>
    </location>
</feature>
<feature type="region of interest" description="Disordered" evidence="1">
    <location>
        <begin position="66"/>
        <end position="97"/>
    </location>
</feature>
<feature type="chain" id="PRO_5046124769" evidence="2">
    <location>
        <begin position="31"/>
        <end position="97"/>
    </location>
</feature>
<reference evidence="4" key="1">
    <citation type="journal article" date="2019" name="Int. J. Syst. Evol. Microbiol.">
        <title>The Global Catalogue of Microorganisms (GCM) 10K type strain sequencing project: providing services to taxonomists for standard genome sequencing and annotation.</title>
        <authorList>
            <consortium name="The Broad Institute Genomics Platform"/>
            <consortium name="The Broad Institute Genome Sequencing Center for Infectious Disease"/>
            <person name="Wu L."/>
            <person name="Ma J."/>
        </authorList>
    </citation>
    <scope>NUCLEOTIDE SEQUENCE [LARGE SCALE GENOMIC DNA]</scope>
    <source>
        <strain evidence="4">CCUG 57401</strain>
    </source>
</reference>
<proteinExistence type="predicted"/>
<evidence type="ECO:0000256" key="2">
    <source>
        <dbReference type="SAM" id="SignalP"/>
    </source>
</evidence>
<protein>
    <submittedName>
        <fullName evidence="3">Uncharacterized protein</fullName>
    </submittedName>
</protein>
<comment type="caution">
    <text evidence="3">The sequence shown here is derived from an EMBL/GenBank/DDBJ whole genome shotgun (WGS) entry which is preliminary data.</text>
</comment>
<keyword evidence="4" id="KW-1185">Reference proteome</keyword>
<keyword evidence="2" id="KW-0732">Signal</keyword>